<dbReference type="AlphaFoldDB" id="A0A8X6SAI2"/>
<organism evidence="2 3">
    <name type="scientific">Trichonephila clavipes</name>
    <name type="common">Golden silk orbweaver</name>
    <name type="synonym">Nephila clavipes</name>
    <dbReference type="NCBI Taxonomy" id="2585209"/>
    <lineage>
        <taxon>Eukaryota</taxon>
        <taxon>Metazoa</taxon>
        <taxon>Ecdysozoa</taxon>
        <taxon>Arthropoda</taxon>
        <taxon>Chelicerata</taxon>
        <taxon>Arachnida</taxon>
        <taxon>Araneae</taxon>
        <taxon>Araneomorphae</taxon>
        <taxon>Entelegynae</taxon>
        <taxon>Araneoidea</taxon>
        <taxon>Nephilidae</taxon>
        <taxon>Trichonephila</taxon>
    </lineage>
</organism>
<evidence type="ECO:0000259" key="1">
    <source>
        <dbReference type="PROSITE" id="PS50994"/>
    </source>
</evidence>
<dbReference type="SUPFAM" id="SSF53098">
    <property type="entry name" value="Ribonuclease H-like"/>
    <property type="match status" value="1"/>
</dbReference>
<accession>A0A8X6SAI2</accession>
<dbReference type="PANTHER" id="PTHR37984">
    <property type="entry name" value="PROTEIN CBG26694"/>
    <property type="match status" value="1"/>
</dbReference>
<feature type="domain" description="Integrase catalytic" evidence="1">
    <location>
        <begin position="33"/>
        <end position="116"/>
    </location>
</feature>
<dbReference type="EMBL" id="BMAU01021247">
    <property type="protein sequence ID" value="GFY04941.1"/>
    <property type="molecule type" value="Genomic_DNA"/>
</dbReference>
<dbReference type="PROSITE" id="PS50994">
    <property type="entry name" value="INTEGRASE"/>
    <property type="match status" value="1"/>
</dbReference>
<protein>
    <submittedName>
        <fullName evidence="2">Retrovirus-related Pol polyprotein from transposon 17.6</fullName>
    </submittedName>
</protein>
<dbReference type="InterPro" id="IPR050951">
    <property type="entry name" value="Retrovirus_Pol_polyprotein"/>
</dbReference>
<dbReference type="Gene3D" id="3.30.420.10">
    <property type="entry name" value="Ribonuclease H-like superfamily/Ribonuclease H"/>
    <property type="match status" value="1"/>
</dbReference>
<dbReference type="Proteomes" id="UP000887159">
    <property type="component" value="Unassembled WGS sequence"/>
</dbReference>
<proteinExistence type="predicted"/>
<comment type="caution">
    <text evidence="2">The sequence shown here is derived from an EMBL/GenBank/DDBJ whole genome shotgun (WGS) entry which is preliminary data.</text>
</comment>
<dbReference type="PANTHER" id="PTHR37984:SF5">
    <property type="entry name" value="PROTEIN NYNRIN-LIKE"/>
    <property type="match status" value="1"/>
</dbReference>
<name>A0A8X6SAI2_TRICX</name>
<evidence type="ECO:0000313" key="3">
    <source>
        <dbReference type="Proteomes" id="UP000887159"/>
    </source>
</evidence>
<dbReference type="GO" id="GO:0015074">
    <property type="term" value="P:DNA integration"/>
    <property type="evidence" value="ECO:0007669"/>
    <property type="project" value="InterPro"/>
</dbReference>
<dbReference type="InterPro" id="IPR036397">
    <property type="entry name" value="RNaseH_sf"/>
</dbReference>
<dbReference type="InterPro" id="IPR001584">
    <property type="entry name" value="Integrase_cat-core"/>
</dbReference>
<reference evidence="2" key="1">
    <citation type="submission" date="2020-08" db="EMBL/GenBank/DDBJ databases">
        <title>Multicomponent nature underlies the extraordinary mechanical properties of spider dragline silk.</title>
        <authorList>
            <person name="Kono N."/>
            <person name="Nakamura H."/>
            <person name="Mori M."/>
            <person name="Yoshida Y."/>
            <person name="Ohtoshi R."/>
            <person name="Malay A.D."/>
            <person name="Moran D.A.P."/>
            <person name="Tomita M."/>
            <person name="Numata K."/>
            <person name="Arakawa K."/>
        </authorList>
    </citation>
    <scope>NUCLEOTIDE SEQUENCE</scope>
</reference>
<keyword evidence="3" id="KW-1185">Reference proteome</keyword>
<dbReference type="GO" id="GO:0003676">
    <property type="term" value="F:nucleic acid binding"/>
    <property type="evidence" value="ECO:0007669"/>
    <property type="project" value="InterPro"/>
</dbReference>
<sequence>MRKTAYQHVVACNVCQINSYKNELPAGRLIPIVTSYPNEIVILDLLGPYPASRIKRYRYILVITDHFSKWLEVIPLKKASAKIIVDTLFENYISRYGAPVKMISDNGPQFISEIFE</sequence>
<gene>
    <name evidence="2" type="primary">X975_17282</name>
    <name evidence="2" type="ORF">TNCV_2175971</name>
</gene>
<dbReference type="InterPro" id="IPR012337">
    <property type="entry name" value="RNaseH-like_sf"/>
</dbReference>
<dbReference type="Pfam" id="PF00665">
    <property type="entry name" value="rve"/>
    <property type="match status" value="1"/>
</dbReference>
<evidence type="ECO:0000313" key="2">
    <source>
        <dbReference type="EMBL" id="GFY04941.1"/>
    </source>
</evidence>